<sequence length="303" mass="34771">MSGAMSILRKIFRKVNGLLRRSYWINEVVFPDCKKFWNHNTYGLELVNLGSNSAKYGFNYDGVDIKAANWAMAPQTFVGDYAILSNYSSYLKPGATILISFCPFSSLGGGNDDLADKYYTVVRPISIPHASLGRRDAVMDIKNKPLKYYPLFALIGEIKRLFGLNQQVCKDFEGDANRWINSWKKEFSLYNLHDPFALINHDRFNDSVESLQKLLVFCESHGYKAVLVLPPMTKNLSQKLDNLSRQRLLYNFIEQSNIINAPILDYIDHEKLSNDIFFRNAYLLNEKGAKEFTNTVLMDIDKL</sequence>
<name>A0ABN0BGZ8_BACFG</name>
<gene>
    <name evidence="1" type="ORF">BFAG_00889</name>
</gene>
<dbReference type="Proteomes" id="UP000005101">
    <property type="component" value="Unassembled WGS sequence"/>
</dbReference>
<proteinExistence type="predicted"/>
<reference evidence="1 2" key="1">
    <citation type="submission" date="2008-12" db="EMBL/GenBank/DDBJ databases">
        <title>Annotation of Bacteroides fragilis strain 3_1_12.</title>
        <authorList>
            <consortium name="The Broad Institute Genome Sequencing Platform"/>
            <person name="Ward D."/>
            <person name="Young S.K."/>
            <person name="Kodira C.D."/>
            <person name="Zeng Q."/>
            <person name="Koehrsen M."/>
            <person name="Alvarado L."/>
            <person name="Berlin A."/>
            <person name="Borenstein D."/>
            <person name="Chen Z."/>
            <person name="Engels R."/>
            <person name="Freedman E."/>
            <person name="Gellesch M."/>
            <person name="Goldberg J."/>
            <person name="Griggs A."/>
            <person name="Gujja S."/>
            <person name="Heiman D."/>
            <person name="Hepburn T."/>
            <person name="Howarth C."/>
            <person name="Jen D."/>
            <person name="Larson L."/>
            <person name="Lewis B."/>
            <person name="Mehta T."/>
            <person name="Park D."/>
            <person name="Pearson M."/>
            <person name="Roberts A."/>
            <person name="Saif S."/>
            <person name="Shea T."/>
            <person name="Shenoy N."/>
            <person name="Sisk P."/>
            <person name="Stolte C."/>
            <person name="Sykes S."/>
            <person name="Walk T."/>
            <person name="White J."/>
            <person name="Yandava C."/>
            <person name="Allen-Vercoe E."/>
            <person name="Strauss J."/>
            <person name="Ambrose C."/>
            <person name="Lander E."/>
            <person name="Nusbaum C."/>
            <person name="Galagan J."/>
            <person name="Birren B."/>
        </authorList>
    </citation>
    <scope>NUCLEOTIDE SEQUENCE [LARGE SCALE GENOMIC DNA]</scope>
    <source>
        <strain evidence="1 2">3_1_12</strain>
    </source>
</reference>
<protein>
    <submittedName>
        <fullName evidence="1">Uncharacterized protein</fullName>
    </submittedName>
</protein>
<evidence type="ECO:0000313" key="1">
    <source>
        <dbReference type="EMBL" id="EFR52195.1"/>
    </source>
</evidence>
<accession>A0ABN0BGZ8</accession>
<organism evidence="1 2">
    <name type="scientific">Bacteroides fragilis 3_1_12</name>
    <dbReference type="NCBI Taxonomy" id="457424"/>
    <lineage>
        <taxon>Bacteria</taxon>
        <taxon>Pseudomonadati</taxon>
        <taxon>Bacteroidota</taxon>
        <taxon>Bacteroidia</taxon>
        <taxon>Bacteroidales</taxon>
        <taxon>Bacteroidaceae</taxon>
        <taxon>Bacteroides</taxon>
    </lineage>
</organism>
<evidence type="ECO:0000313" key="2">
    <source>
        <dbReference type="Proteomes" id="UP000005101"/>
    </source>
</evidence>
<dbReference type="EMBL" id="EQ973213">
    <property type="protein sequence ID" value="EFR52195.1"/>
    <property type="molecule type" value="Genomic_DNA"/>
</dbReference>
<keyword evidence="2" id="KW-1185">Reference proteome</keyword>